<dbReference type="RefSeq" id="WP_343925645.1">
    <property type="nucleotide sequence ID" value="NZ_BAAAKW010000034.1"/>
</dbReference>
<dbReference type="PANTHER" id="PTHR30514:SF1">
    <property type="entry name" value="HTH-TYPE TRANSCRIPTIONAL REGULATOR HEXR-RELATED"/>
    <property type="match status" value="1"/>
</dbReference>
<comment type="caution">
    <text evidence="6">The sequence shown here is derived from an EMBL/GenBank/DDBJ whole genome shotgun (WGS) entry which is preliminary data.</text>
</comment>
<feature type="domain" description="SIS" evidence="5">
    <location>
        <begin position="128"/>
        <end position="268"/>
    </location>
</feature>
<sequence length="295" mass="31497">MNDALVTLEQRLPSLSKAERRVAESVLARPALVAESTITHLAELCETSPASVARMCRAAGFAGYKEFRIAVAAAHSREQTTREFFRVDDAEISLNDSIADLVSKVAYQETRAIEETARGINLDALDQVACAIAAAPRIDIFGAGSSGLTAQDLQLKLHRIGIPGFCWSDAHLALTSAALSTPGSVAIGISHTGATLEANQLVELARSRGATTVAITNHPNSPLAAKADHVLTTSARESGFRTGAMSSRLAQMAIVDFLIVLLVQRDFSGTSRHLRRTYDAIQGHRIGDTPASHHH</sequence>
<proteinExistence type="predicted"/>
<keyword evidence="2" id="KW-0238">DNA-binding</keyword>
<dbReference type="SUPFAM" id="SSF53697">
    <property type="entry name" value="SIS domain"/>
    <property type="match status" value="1"/>
</dbReference>
<dbReference type="Gene3D" id="3.40.50.10490">
    <property type="entry name" value="Glucose-6-phosphate isomerase like protein, domain 1"/>
    <property type="match status" value="1"/>
</dbReference>
<evidence type="ECO:0000256" key="2">
    <source>
        <dbReference type="ARBA" id="ARBA00023125"/>
    </source>
</evidence>
<evidence type="ECO:0000256" key="3">
    <source>
        <dbReference type="ARBA" id="ARBA00023163"/>
    </source>
</evidence>
<dbReference type="PANTHER" id="PTHR30514">
    <property type="entry name" value="GLUCOKINASE"/>
    <property type="match status" value="1"/>
</dbReference>
<dbReference type="SUPFAM" id="SSF46689">
    <property type="entry name" value="Homeodomain-like"/>
    <property type="match status" value="1"/>
</dbReference>
<dbReference type="InterPro" id="IPR036388">
    <property type="entry name" value="WH-like_DNA-bd_sf"/>
</dbReference>
<dbReference type="InterPro" id="IPR009057">
    <property type="entry name" value="Homeodomain-like_sf"/>
</dbReference>
<dbReference type="InterPro" id="IPR001347">
    <property type="entry name" value="SIS_dom"/>
</dbReference>
<dbReference type="InterPro" id="IPR035472">
    <property type="entry name" value="RpiR-like_SIS"/>
</dbReference>
<accession>A0ABN1VS27</accession>
<keyword evidence="7" id="KW-1185">Reference proteome</keyword>
<dbReference type="Gene3D" id="1.10.10.10">
    <property type="entry name" value="Winged helix-like DNA-binding domain superfamily/Winged helix DNA-binding domain"/>
    <property type="match status" value="1"/>
</dbReference>
<dbReference type="InterPro" id="IPR046348">
    <property type="entry name" value="SIS_dom_sf"/>
</dbReference>
<dbReference type="InterPro" id="IPR000281">
    <property type="entry name" value="HTH_RpiR"/>
</dbReference>
<dbReference type="Pfam" id="PF01380">
    <property type="entry name" value="SIS"/>
    <property type="match status" value="1"/>
</dbReference>
<keyword evidence="3" id="KW-0804">Transcription</keyword>
<evidence type="ECO:0000313" key="7">
    <source>
        <dbReference type="Proteomes" id="UP001500943"/>
    </source>
</evidence>
<dbReference type="Proteomes" id="UP001500943">
    <property type="component" value="Unassembled WGS sequence"/>
</dbReference>
<dbReference type="InterPro" id="IPR047640">
    <property type="entry name" value="RpiR-like"/>
</dbReference>
<dbReference type="EMBL" id="BAAAKW010000034">
    <property type="protein sequence ID" value="GAA1221221.1"/>
    <property type="molecule type" value="Genomic_DNA"/>
</dbReference>
<evidence type="ECO:0000256" key="1">
    <source>
        <dbReference type="ARBA" id="ARBA00023015"/>
    </source>
</evidence>
<protein>
    <submittedName>
        <fullName evidence="6">MurR/RpiR family transcriptional regulator</fullName>
    </submittedName>
</protein>
<keyword evidence="1" id="KW-0805">Transcription regulation</keyword>
<dbReference type="PROSITE" id="PS51071">
    <property type="entry name" value="HTH_RPIR"/>
    <property type="match status" value="1"/>
</dbReference>
<gene>
    <name evidence="6" type="ORF">GCM10009655_20990</name>
</gene>
<name>A0ABN1VS27_9MICO</name>
<dbReference type="PROSITE" id="PS51464">
    <property type="entry name" value="SIS"/>
    <property type="match status" value="1"/>
</dbReference>
<evidence type="ECO:0000313" key="6">
    <source>
        <dbReference type="EMBL" id="GAA1221221.1"/>
    </source>
</evidence>
<dbReference type="CDD" id="cd05013">
    <property type="entry name" value="SIS_RpiR"/>
    <property type="match status" value="1"/>
</dbReference>
<evidence type="ECO:0000259" key="4">
    <source>
        <dbReference type="PROSITE" id="PS51071"/>
    </source>
</evidence>
<feature type="domain" description="HTH rpiR-type" evidence="4">
    <location>
        <begin position="2"/>
        <end position="78"/>
    </location>
</feature>
<dbReference type="Pfam" id="PF01418">
    <property type="entry name" value="HTH_6"/>
    <property type="match status" value="1"/>
</dbReference>
<evidence type="ECO:0000259" key="5">
    <source>
        <dbReference type="PROSITE" id="PS51464"/>
    </source>
</evidence>
<reference evidence="6 7" key="1">
    <citation type="journal article" date="2019" name="Int. J. Syst. Evol. Microbiol.">
        <title>The Global Catalogue of Microorganisms (GCM) 10K type strain sequencing project: providing services to taxonomists for standard genome sequencing and annotation.</title>
        <authorList>
            <consortium name="The Broad Institute Genomics Platform"/>
            <consortium name="The Broad Institute Genome Sequencing Center for Infectious Disease"/>
            <person name="Wu L."/>
            <person name="Ma J."/>
        </authorList>
    </citation>
    <scope>NUCLEOTIDE SEQUENCE [LARGE SCALE GENOMIC DNA]</scope>
    <source>
        <strain evidence="6 7">JCM 12762</strain>
    </source>
</reference>
<organism evidence="6 7">
    <name type="scientific">Rhodoglobus aureus</name>
    <dbReference type="NCBI Taxonomy" id="191497"/>
    <lineage>
        <taxon>Bacteria</taxon>
        <taxon>Bacillati</taxon>
        <taxon>Actinomycetota</taxon>
        <taxon>Actinomycetes</taxon>
        <taxon>Micrococcales</taxon>
        <taxon>Microbacteriaceae</taxon>
        <taxon>Rhodoglobus</taxon>
    </lineage>
</organism>